<dbReference type="InterPro" id="IPR001940">
    <property type="entry name" value="Peptidase_S1C"/>
</dbReference>
<proteinExistence type="predicted"/>
<name>A0A1G1XBJ5_9BACT</name>
<dbReference type="InterPro" id="IPR036034">
    <property type="entry name" value="PDZ_sf"/>
</dbReference>
<dbReference type="SUPFAM" id="SSF50156">
    <property type="entry name" value="PDZ domain-like"/>
    <property type="match status" value="1"/>
</dbReference>
<keyword evidence="1" id="KW-0472">Membrane</keyword>
<dbReference type="GO" id="GO:0004252">
    <property type="term" value="F:serine-type endopeptidase activity"/>
    <property type="evidence" value="ECO:0007669"/>
    <property type="project" value="InterPro"/>
</dbReference>
<dbReference type="GO" id="GO:0006508">
    <property type="term" value="P:proteolysis"/>
    <property type="evidence" value="ECO:0007669"/>
    <property type="project" value="InterPro"/>
</dbReference>
<dbReference type="Proteomes" id="UP000177941">
    <property type="component" value="Unassembled WGS sequence"/>
</dbReference>
<evidence type="ECO:0000256" key="1">
    <source>
        <dbReference type="SAM" id="Phobius"/>
    </source>
</evidence>
<evidence type="ECO:0000313" key="3">
    <source>
        <dbReference type="EMBL" id="OGY37206.1"/>
    </source>
</evidence>
<sequence>MKTESTTIKISLGSLLVFIILLGGVGALGGYIGTRMVTPKQVATNSSSEQTKTIVPVTQQITISPGKLATDVIANKSKSIFLLAHKTSSKELQPFAIGVVLTNDGVIASTQPGGSSPVVAVGEDGAQVTLTGIGTDTLTGLHFFRLDHKVVTPIDVAQLAPRIGASLLGVFRSSTTMAPSTQFTHLSGITPPNEDSAPGIQQIGVLQRVQPVLLPGTALLDDDGRLAGLLQDSEHASLLLSPDIQQALGRLSANNLSQNPLADFGLAITWTLQENDQSVFAVRAIAQSITPKTVAGQAGIKNGDIITAINGNTITWDSSILRLLGGNQIQLSVMRNGELHTIPISKQAS</sequence>
<dbReference type="EMBL" id="MHHS01000016">
    <property type="protein sequence ID" value="OGY37206.1"/>
    <property type="molecule type" value="Genomic_DNA"/>
</dbReference>
<gene>
    <name evidence="3" type="ORF">A3E36_01235</name>
</gene>
<dbReference type="SMART" id="SM00228">
    <property type="entry name" value="PDZ"/>
    <property type="match status" value="1"/>
</dbReference>
<evidence type="ECO:0000259" key="2">
    <source>
        <dbReference type="SMART" id="SM00228"/>
    </source>
</evidence>
<dbReference type="InterPro" id="IPR001478">
    <property type="entry name" value="PDZ"/>
</dbReference>
<dbReference type="PRINTS" id="PR00834">
    <property type="entry name" value="PROTEASES2C"/>
</dbReference>
<protein>
    <recommendedName>
        <fullName evidence="2">PDZ domain-containing protein</fullName>
    </recommendedName>
</protein>
<evidence type="ECO:0000313" key="4">
    <source>
        <dbReference type="Proteomes" id="UP000177941"/>
    </source>
</evidence>
<keyword evidence="1" id="KW-0812">Transmembrane</keyword>
<accession>A0A1G1XBJ5</accession>
<dbReference type="Gene3D" id="2.30.42.10">
    <property type="match status" value="1"/>
</dbReference>
<feature type="domain" description="PDZ" evidence="2">
    <location>
        <begin position="262"/>
        <end position="337"/>
    </location>
</feature>
<dbReference type="Pfam" id="PF13180">
    <property type="entry name" value="PDZ_2"/>
    <property type="match status" value="1"/>
</dbReference>
<feature type="transmembrane region" description="Helical" evidence="1">
    <location>
        <begin position="12"/>
        <end position="32"/>
    </location>
</feature>
<comment type="caution">
    <text evidence="3">The sequence shown here is derived from an EMBL/GenBank/DDBJ whole genome shotgun (WGS) entry which is preliminary data.</text>
</comment>
<dbReference type="AlphaFoldDB" id="A0A1G1XBJ5"/>
<keyword evidence="1" id="KW-1133">Transmembrane helix</keyword>
<organism evidence="3 4">
    <name type="scientific">Candidatus Andersenbacteria bacterium RIFCSPHIGHO2_12_FULL_45_11b</name>
    <dbReference type="NCBI Taxonomy" id="1797282"/>
    <lineage>
        <taxon>Bacteria</taxon>
        <taxon>Candidatus Anderseniibacteriota</taxon>
    </lineage>
</organism>
<reference evidence="3 4" key="1">
    <citation type="journal article" date="2016" name="Nat. Commun.">
        <title>Thousands of microbial genomes shed light on interconnected biogeochemical processes in an aquifer system.</title>
        <authorList>
            <person name="Anantharaman K."/>
            <person name="Brown C.T."/>
            <person name="Hug L.A."/>
            <person name="Sharon I."/>
            <person name="Castelle C.J."/>
            <person name="Probst A.J."/>
            <person name="Thomas B.C."/>
            <person name="Singh A."/>
            <person name="Wilkins M.J."/>
            <person name="Karaoz U."/>
            <person name="Brodie E.L."/>
            <person name="Williams K.H."/>
            <person name="Hubbard S.S."/>
            <person name="Banfield J.F."/>
        </authorList>
    </citation>
    <scope>NUCLEOTIDE SEQUENCE [LARGE SCALE GENOMIC DNA]</scope>
</reference>